<sequence length="70" mass="8176">MTTLNARNLSLDDVHRFLRFQEQYDGSFTPLLSLETMTEFEHQELVQIRNDFRHYLTAGKVLEGQVKGCS</sequence>
<dbReference type="EMBL" id="JAMPKK010000011">
    <property type="protein sequence ID" value="MEP0864214.1"/>
    <property type="molecule type" value="Genomic_DNA"/>
</dbReference>
<evidence type="ECO:0000313" key="1">
    <source>
        <dbReference type="EMBL" id="MEP0864214.1"/>
    </source>
</evidence>
<evidence type="ECO:0000313" key="2">
    <source>
        <dbReference type="Proteomes" id="UP001442494"/>
    </source>
</evidence>
<dbReference type="Proteomes" id="UP001442494">
    <property type="component" value="Unassembled WGS sequence"/>
</dbReference>
<protein>
    <submittedName>
        <fullName evidence="1">Uncharacterized protein</fullName>
    </submittedName>
</protein>
<proteinExistence type="predicted"/>
<keyword evidence="2" id="KW-1185">Reference proteome</keyword>
<accession>A0ABV0JLA1</accession>
<gene>
    <name evidence="1" type="ORF">NDI37_07010</name>
</gene>
<name>A0ABV0JLA1_9CYAN</name>
<comment type="caution">
    <text evidence="1">The sequence shown here is derived from an EMBL/GenBank/DDBJ whole genome shotgun (WGS) entry which is preliminary data.</text>
</comment>
<reference evidence="1 2" key="1">
    <citation type="submission" date="2022-04" db="EMBL/GenBank/DDBJ databases">
        <title>Positive selection, recombination, and allopatry shape intraspecific diversity of widespread and dominant cyanobacteria.</title>
        <authorList>
            <person name="Wei J."/>
            <person name="Shu W."/>
            <person name="Hu C."/>
        </authorList>
    </citation>
    <scope>NUCLEOTIDE SEQUENCE [LARGE SCALE GENOMIC DNA]</scope>
    <source>
        <strain evidence="1 2">GB2-A5</strain>
    </source>
</reference>
<organism evidence="1 2">
    <name type="scientific">Funiculus sociatus GB2-A5</name>
    <dbReference type="NCBI Taxonomy" id="2933946"/>
    <lineage>
        <taxon>Bacteria</taxon>
        <taxon>Bacillati</taxon>
        <taxon>Cyanobacteriota</taxon>
        <taxon>Cyanophyceae</taxon>
        <taxon>Coleofasciculales</taxon>
        <taxon>Coleofasciculaceae</taxon>
        <taxon>Funiculus</taxon>
    </lineage>
</organism>